<evidence type="ECO:0000313" key="3">
    <source>
        <dbReference type="Proteomes" id="UP001300745"/>
    </source>
</evidence>
<name>A0ABT3SJV7_9MYCO</name>
<comment type="caution">
    <text evidence="2">The sequence shown here is derived from an EMBL/GenBank/DDBJ whole genome shotgun (WGS) entry which is preliminary data.</text>
</comment>
<gene>
    <name evidence="2" type="ORF">ORI27_24230</name>
</gene>
<proteinExistence type="predicted"/>
<evidence type="ECO:0008006" key="4">
    <source>
        <dbReference type="Google" id="ProtNLM"/>
    </source>
</evidence>
<protein>
    <recommendedName>
        <fullName evidence="4">Lipoprotein</fullName>
    </recommendedName>
</protein>
<feature type="chain" id="PRO_5045681939" description="Lipoprotein" evidence="1">
    <location>
        <begin position="21"/>
        <end position="189"/>
    </location>
</feature>
<accession>A0ABT3SJV7</accession>
<reference evidence="2 3" key="1">
    <citation type="submission" date="2022-11" db="EMBL/GenBank/DDBJ databases">
        <title>Mycobacterium sp. nov.</title>
        <authorList>
            <person name="Papic B."/>
            <person name="Spicic S."/>
            <person name="Duvnjak S."/>
        </authorList>
    </citation>
    <scope>NUCLEOTIDE SEQUENCE [LARGE SCALE GENOMIC DNA]</scope>
    <source>
        <strain evidence="2 3">CVI_P4</strain>
    </source>
</reference>
<sequence>MRIRLFAAVVAVVLAGSGCAGREAPSPAWASFTELGLTNVPMKPGANVRVFDEASVNAHDLIRYDKTDGYLTLEPGTYRVDGWSLTTFGYELTPEQRAAAFSAPGYAYLWNADENKFAILGSMQDPLDSQPSVLDGIVEVPKTTRYYLAHQNGRNVSGIYLQVYDPRATMPDGSVSTNHAFAQLVVERL</sequence>
<dbReference type="RefSeq" id="WP_265999617.1">
    <property type="nucleotide sequence ID" value="NZ_JAPJDN010000028.1"/>
</dbReference>
<evidence type="ECO:0000313" key="2">
    <source>
        <dbReference type="EMBL" id="MCX2939809.1"/>
    </source>
</evidence>
<dbReference type="Proteomes" id="UP001300745">
    <property type="component" value="Unassembled WGS sequence"/>
</dbReference>
<evidence type="ECO:0000256" key="1">
    <source>
        <dbReference type="SAM" id="SignalP"/>
    </source>
</evidence>
<keyword evidence="3" id="KW-1185">Reference proteome</keyword>
<dbReference type="EMBL" id="JAPJDO010000028">
    <property type="protein sequence ID" value="MCX2939809.1"/>
    <property type="molecule type" value="Genomic_DNA"/>
</dbReference>
<feature type="signal peptide" evidence="1">
    <location>
        <begin position="1"/>
        <end position="20"/>
    </location>
</feature>
<keyword evidence="1" id="KW-0732">Signal</keyword>
<organism evidence="2 3">
    <name type="scientific">Mycobacterium pinniadriaticum</name>
    <dbReference type="NCBI Taxonomy" id="2994102"/>
    <lineage>
        <taxon>Bacteria</taxon>
        <taxon>Bacillati</taxon>
        <taxon>Actinomycetota</taxon>
        <taxon>Actinomycetes</taxon>
        <taxon>Mycobacteriales</taxon>
        <taxon>Mycobacteriaceae</taxon>
        <taxon>Mycobacterium</taxon>
    </lineage>
</organism>
<dbReference type="PROSITE" id="PS51257">
    <property type="entry name" value="PROKAR_LIPOPROTEIN"/>
    <property type="match status" value="1"/>
</dbReference>